<dbReference type="PANTHER" id="PTHR43329">
    <property type="entry name" value="EPOXIDE HYDROLASE"/>
    <property type="match status" value="1"/>
</dbReference>
<dbReference type="Pfam" id="PF00561">
    <property type="entry name" value="Abhydrolase_1"/>
    <property type="match status" value="1"/>
</dbReference>
<proteinExistence type="predicted"/>
<dbReference type="Gene3D" id="3.40.50.1820">
    <property type="entry name" value="alpha/beta hydrolase"/>
    <property type="match status" value="1"/>
</dbReference>
<dbReference type="InterPro" id="IPR029058">
    <property type="entry name" value="AB_hydrolase_fold"/>
</dbReference>
<gene>
    <name evidence="3" type="ORF">METZ01_LOCUS23765</name>
</gene>
<evidence type="ECO:0000313" key="3">
    <source>
        <dbReference type="EMBL" id="SUZ70911.1"/>
    </source>
</evidence>
<dbReference type="SUPFAM" id="SSF53474">
    <property type="entry name" value="alpha/beta-Hydrolases"/>
    <property type="match status" value="1"/>
</dbReference>
<sequence>MRSITILSVLALVACLGQDEAEEVDGEAMIEAVASGETAMERIQLQVGEFTFDAIAAGPVDGELVFMLHGFPQSSYEFRNQIPAVAEMGFRVVAPDQRGYSPGARPEGVEAYAVGNLVADVVGMADALGKERFHVVGHDWGAAVAWNVGLTNPDRVISLVPLSVPHPYAFSEALRSSTGDQAERSGYFQLFASDSAAATFLANDAEGLRGIYAAWSGGGLSDEDVQVYVDLLSEPGALQAALNWYGAMNLGAGGAAVTPIGMPTMFVWSTEDTALGREGAELTEKYVEGPYRFEVIEGVSHWIPEEAADQLNALLREHFAAN</sequence>
<dbReference type="AlphaFoldDB" id="A0A381PV23"/>
<dbReference type="GO" id="GO:0016787">
    <property type="term" value="F:hydrolase activity"/>
    <property type="evidence" value="ECO:0007669"/>
    <property type="project" value="UniProtKB-KW"/>
</dbReference>
<feature type="domain" description="AB hydrolase-1" evidence="2">
    <location>
        <begin position="64"/>
        <end position="307"/>
    </location>
</feature>
<keyword evidence="1" id="KW-0378">Hydrolase</keyword>
<accession>A0A381PV23</accession>
<dbReference type="PRINTS" id="PR00412">
    <property type="entry name" value="EPOXHYDRLASE"/>
</dbReference>
<dbReference type="PRINTS" id="PR00111">
    <property type="entry name" value="ABHYDROLASE"/>
</dbReference>
<dbReference type="InterPro" id="IPR000639">
    <property type="entry name" value="Epox_hydrolase-like"/>
</dbReference>
<evidence type="ECO:0000256" key="1">
    <source>
        <dbReference type="ARBA" id="ARBA00022801"/>
    </source>
</evidence>
<organism evidence="3">
    <name type="scientific">marine metagenome</name>
    <dbReference type="NCBI Taxonomy" id="408172"/>
    <lineage>
        <taxon>unclassified sequences</taxon>
        <taxon>metagenomes</taxon>
        <taxon>ecological metagenomes</taxon>
    </lineage>
</organism>
<reference evidence="3" key="1">
    <citation type="submission" date="2018-05" db="EMBL/GenBank/DDBJ databases">
        <authorList>
            <person name="Lanie J.A."/>
            <person name="Ng W.-L."/>
            <person name="Kazmierczak K.M."/>
            <person name="Andrzejewski T.M."/>
            <person name="Davidsen T.M."/>
            <person name="Wayne K.J."/>
            <person name="Tettelin H."/>
            <person name="Glass J.I."/>
            <person name="Rusch D."/>
            <person name="Podicherti R."/>
            <person name="Tsui H.-C.T."/>
            <person name="Winkler M.E."/>
        </authorList>
    </citation>
    <scope>NUCLEOTIDE SEQUENCE</scope>
</reference>
<dbReference type="EMBL" id="UINC01001105">
    <property type="protein sequence ID" value="SUZ70911.1"/>
    <property type="molecule type" value="Genomic_DNA"/>
</dbReference>
<dbReference type="InterPro" id="IPR000073">
    <property type="entry name" value="AB_hydrolase_1"/>
</dbReference>
<protein>
    <recommendedName>
        <fullName evidence="2">AB hydrolase-1 domain-containing protein</fullName>
    </recommendedName>
</protein>
<evidence type="ECO:0000259" key="2">
    <source>
        <dbReference type="Pfam" id="PF00561"/>
    </source>
</evidence>
<dbReference type="PROSITE" id="PS51257">
    <property type="entry name" value="PROKAR_LIPOPROTEIN"/>
    <property type="match status" value="1"/>
</dbReference>
<name>A0A381PV23_9ZZZZ</name>